<evidence type="ECO:0000256" key="10">
    <source>
        <dbReference type="SAM" id="MobiDB-lite"/>
    </source>
</evidence>
<dbReference type="GO" id="GO:0035925">
    <property type="term" value="F:mRNA 3'-UTR AU-rich region binding"/>
    <property type="evidence" value="ECO:0007669"/>
    <property type="project" value="TreeGrafter"/>
</dbReference>
<dbReference type="GO" id="GO:0034473">
    <property type="term" value="P:U1 snRNA 3'-end processing"/>
    <property type="evidence" value="ECO:0007669"/>
    <property type="project" value="TreeGrafter"/>
</dbReference>
<dbReference type="Gene3D" id="3.30.230.70">
    <property type="entry name" value="GHMP Kinase, N-terminal domain"/>
    <property type="match status" value="1"/>
</dbReference>
<feature type="compositionally biased region" description="Pro residues" evidence="10">
    <location>
        <begin position="1"/>
        <end position="13"/>
    </location>
</feature>
<dbReference type="GO" id="GO:0000177">
    <property type="term" value="C:cytoplasmic exosome (RNase complex)"/>
    <property type="evidence" value="ECO:0007669"/>
    <property type="project" value="TreeGrafter"/>
</dbReference>
<dbReference type="AlphaFoldDB" id="A0A409WSM2"/>
<dbReference type="InterPro" id="IPR050590">
    <property type="entry name" value="Exosome_comp_Rrp42_subfam"/>
</dbReference>
<dbReference type="GO" id="GO:0034476">
    <property type="term" value="P:U5 snRNA 3'-end processing"/>
    <property type="evidence" value="ECO:0007669"/>
    <property type="project" value="TreeGrafter"/>
</dbReference>
<evidence type="ECO:0000256" key="5">
    <source>
        <dbReference type="ARBA" id="ARBA00022552"/>
    </source>
</evidence>
<feature type="compositionally biased region" description="Low complexity" evidence="10">
    <location>
        <begin position="14"/>
        <end position="32"/>
    </location>
</feature>
<dbReference type="InterPro" id="IPR027408">
    <property type="entry name" value="PNPase/RNase_PH_dom_sf"/>
</dbReference>
<dbReference type="GO" id="GO:0000467">
    <property type="term" value="P:exonucleolytic trimming to generate mature 3'-end of 5.8S rRNA from tricistronic rRNA transcript (SSU-rRNA, 5.8S rRNA, LSU-rRNA)"/>
    <property type="evidence" value="ECO:0007669"/>
    <property type="project" value="TreeGrafter"/>
</dbReference>
<sequence length="336" mass="36059">MPPLKSPYTPTTPAPSTSTPSTSTFPAPTAPTNYESNPKLKAAVFQRLHPEVYLSKYLAEGVRVDGRSLDDDDDDDDDETERNGFRSVYVNVGSISTADGSALVRLGDTTIVCGVKAEISEPELDNPNEGFLVPNLDLPAMCSPKFKPGPPSDEAQILSERLNQALVASSILPLSSLCIHRGKAVWTLYVDATCINYDGNAFDAALLAMVLALKNTKLPEATYNPETGATLCSRAKPRSPLALTSIDTLPVASSFGIFNSKHILPDTTSFEEPLCQSSISVVLAAKGKIVALTQYGSVTLMNAEEGSEQDALKLCIEKAKKRREVIMKKAFTQTGS</sequence>
<evidence type="ECO:0000256" key="2">
    <source>
        <dbReference type="ARBA" id="ARBA00004604"/>
    </source>
</evidence>
<accession>A0A409WSM2</accession>
<comment type="similarity">
    <text evidence="3">Belongs to the RNase PH family.</text>
</comment>
<gene>
    <name evidence="13" type="ORF">CVT24_001438</name>
</gene>
<dbReference type="CDD" id="cd11369">
    <property type="entry name" value="RNase_PH_RRP43"/>
    <property type="match status" value="1"/>
</dbReference>
<dbReference type="FunCoup" id="A0A409WSM2">
    <property type="interactions" value="509"/>
</dbReference>
<keyword evidence="4" id="KW-0963">Cytoplasm</keyword>
<dbReference type="InParanoid" id="A0A409WSM2"/>
<evidence type="ECO:0000256" key="8">
    <source>
        <dbReference type="ARBA" id="ARBA00023242"/>
    </source>
</evidence>
<evidence type="ECO:0000259" key="12">
    <source>
        <dbReference type="Pfam" id="PF03725"/>
    </source>
</evidence>
<dbReference type="GO" id="GO:0016075">
    <property type="term" value="P:rRNA catabolic process"/>
    <property type="evidence" value="ECO:0007669"/>
    <property type="project" value="TreeGrafter"/>
</dbReference>
<dbReference type="GO" id="GO:0005730">
    <property type="term" value="C:nucleolus"/>
    <property type="evidence" value="ECO:0007669"/>
    <property type="project" value="UniProtKB-SubCell"/>
</dbReference>
<keyword evidence="8" id="KW-0539">Nucleus</keyword>
<comment type="subcellular location">
    <subcellularLocation>
        <location evidence="1">Cytoplasm</location>
    </subcellularLocation>
    <subcellularLocation>
        <location evidence="2">Nucleus</location>
        <location evidence="2">Nucleolus</location>
    </subcellularLocation>
</comment>
<evidence type="ECO:0000256" key="3">
    <source>
        <dbReference type="ARBA" id="ARBA00006678"/>
    </source>
</evidence>
<feature type="region of interest" description="Disordered" evidence="10">
    <location>
        <begin position="1"/>
        <end position="35"/>
    </location>
</feature>
<dbReference type="PANTHER" id="PTHR11097">
    <property type="entry name" value="EXOSOME COMPLEX EXONUCLEASE RIBOSOMAL RNA PROCESSING PROTEIN"/>
    <property type="match status" value="1"/>
</dbReference>
<keyword evidence="6" id="KW-0271">Exosome</keyword>
<evidence type="ECO:0000313" key="14">
    <source>
        <dbReference type="Proteomes" id="UP000284842"/>
    </source>
</evidence>
<dbReference type="InterPro" id="IPR001247">
    <property type="entry name" value="ExoRNase_PH_dom1"/>
</dbReference>
<dbReference type="EMBL" id="NHTK01005275">
    <property type="protein sequence ID" value="PPQ81479.1"/>
    <property type="molecule type" value="Genomic_DNA"/>
</dbReference>
<dbReference type="GO" id="GO:0071038">
    <property type="term" value="P:TRAMP-dependent tRNA surveillance pathway"/>
    <property type="evidence" value="ECO:0007669"/>
    <property type="project" value="TreeGrafter"/>
</dbReference>
<dbReference type="FunFam" id="3.30.230.70:FF:000017">
    <property type="entry name" value="Exosome complex component Rrp42"/>
    <property type="match status" value="1"/>
</dbReference>
<dbReference type="GO" id="GO:0000176">
    <property type="term" value="C:nuclear exosome (RNase complex)"/>
    <property type="evidence" value="ECO:0007669"/>
    <property type="project" value="UniProtKB-ARBA"/>
</dbReference>
<evidence type="ECO:0000256" key="4">
    <source>
        <dbReference type="ARBA" id="ARBA00022490"/>
    </source>
</evidence>
<keyword evidence="5" id="KW-0698">rRNA processing</keyword>
<dbReference type="InterPro" id="IPR036345">
    <property type="entry name" value="ExoRNase_PH_dom2_sf"/>
</dbReference>
<dbReference type="GO" id="GO:0071035">
    <property type="term" value="P:nuclear polyadenylation-dependent rRNA catabolic process"/>
    <property type="evidence" value="ECO:0007669"/>
    <property type="project" value="TreeGrafter"/>
</dbReference>
<keyword evidence="7" id="KW-0694">RNA-binding</keyword>
<evidence type="ECO:0000256" key="1">
    <source>
        <dbReference type="ARBA" id="ARBA00004496"/>
    </source>
</evidence>
<dbReference type="GO" id="GO:0071028">
    <property type="term" value="P:nuclear mRNA surveillance"/>
    <property type="evidence" value="ECO:0007669"/>
    <property type="project" value="TreeGrafter"/>
</dbReference>
<dbReference type="PANTHER" id="PTHR11097:SF9">
    <property type="entry name" value="EXOSOME COMPLEX COMPONENT RRP43"/>
    <property type="match status" value="1"/>
</dbReference>
<dbReference type="Pfam" id="PF01138">
    <property type="entry name" value="RNase_PH"/>
    <property type="match status" value="1"/>
</dbReference>
<organism evidence="13 14">
    <name type="scientific">Panaeolus cyanescens</name>
    <dbReference type="NCBI Taxonomy" id="181874"/>
    <lineage>
        <taxon>Eukaryota</taxon>
        <taxon>Fungi</taxon>
        <taxon>Dikarya</taxon>
        <taxon>Basidiomycota</taxon>
        <taxon>Agaricomycotina</taxon>
        <taxon>Agaricomycetes</taxon>
        <taxon>Agaricomycetidae</taxon>
        <taxon>Agaricales</taxon>
        <taxon>Agaricineae</taxon>
        <taxon>Galeropsidaceae</taxon>
        <taxon>Panaeolus</taxon>
    </lineage>
</organism>
<feature type="domain" description="Exoribonuclease phosphorolytic" evidence="12">
    <location>
        <begin position="249"/>
        <end position="298"/>
    </location>
</feature>
<dbReference type="Proteomes" id="UP000284842">
    <property type="component" value="Unassembled WGS sequence"/>
</dbReference>
<feature type="domain" description="Exoribonuclease phosphorolytic" evidence="11">
    <location>
        <begin position="85"/>
        <end position="219"/>
    </location>
</feature>
<dbReference type="InterPro" id="IPR015847">
    <property type="entry name" value="ExoRNase_PH_dom2"/>
</dbReference>
<reference evidence="13 14" key="1">
    <citation type="journal article" date="2018" name="Evol. Lett.">
        <title>Horizontal gene cluster transfer increased hallucinogenic mushroom diversity.</title>
        <authorList>
            <person name="Reynolds H.T."/>
            <person name="Vijayakumar V."/>
            <person name="Gluck-Thaler E."/>
            <person name="Korotkin H.B."/>
            <person name="Matheny P.B."/>
            <person name="Slot J.C."/>
        </authorList>
    </citation>
    <scope>NUCLEOTIDE SEQUENCE [LARGE SCALE GENOMIC DNA]</scope>
    <source>
        <strain evidence="13 14">2629</strain>
    </source>
</reference>
<dbReference type="STRING" id="181874.A0A409WSM2"/>
<keyword evidence="14" id="KW-1185">Reference proteome</keyword>
<dbReference type="GO" id="GO:0034475">
    <property type="term" value="P:U4 snRNA 3'-end processing"/>
    <property type="evidence" value="ECO:0007669"/>
    <property type="project" value="TreeGrafter"/>
</dbReference>
<name>A0A409WSM2_9AGAR</name>
<dbReference type="InterPro" id="IPR020568">
    <property type="entry name" value="Ribosomal_Su5_D2-typ_SF"/>
</dbReference>
<evidence type="ECO:0000256" key="9">
    <source>
        <dbReference type="ARBA" id="ARBA00030617"/>
    </source>
</evidence>
<evidence type="ECO:0000313" key="13">
    <source>
        <dbReference type="EMBL" id="PPQ81479.1"/>
    </source>
</evidence>
<evidence type="ECO:0000256" key="7">
    <source>
        <dbReference type="ARBA" id="ARBA00022884"/>
    </source>
</evidence>
<evidence type="ECO:0000259" key="11">
    <source>
        <dbReference type="Pfam" id="PF01138"/>
    </source>
</evidence>
<protein>
    <recommendedName>
        <fullName evidence="9">Ribosomal RNA-processing protein 43</fullName>
    </recommendedName>
</protein>
<evidence type="ECO:0000256" key="6">
    <source>
        <dbReference type="ARBA" id="ARBA00022835"/>
    </source>
</evidence>
<comment type="caution">
    <text evidence="13">The sequence shown here is derived from an EMBL/GenBank/DDBJ whole genome shotgun (WGS) entry which is preliminary data.</text>
</comment>
<dbReference type="SUPFAM" id="SSF54211">
    <property type="entry name" value="Ribosomal protein S5 domain 2-like"/>
    <property type="match status" value="1"/>
</dbReference>
<proteinExistence type="inferred from homology"/>
<dbReference type="InterPro" id="IPR033196">
    <property type="entry name" value="Rrp43"/>
</dbReference>
<dbReference type="Pfam" id="PF03725">
    <property type="entry name" value="RNase_PH_C"/>
    <property type="match status" value="1"/>
</dbReference>
<dbReference type="SUPFAM" id="SSF55666">
    <property type="entry name" value="Ribonuclease PH domain 2-like"/>
    <property type="match status" value="1"/>
</dbReference>
<dbReference type="OrthoDB" id="45882at2759"/>